<dbReference type="Proteomes" id="UP000028681">
    <property type="component" value="Chromosome"/>
</dbReference>
<reference evidence="1 2" key="1">
    <citation type="journal article" date="2012" name="PLoS ONE">
        <title>Edwardsiella comparative phylogenomics reveal the new intra/inter-species taxonomic relationships, virulence evolution and niche adaptation mechanisms.</title>
        <authorList>
            <person name="Yang M."/>
            <person name="Lv Y."/>
            <person name="Xiao J."/>
            <person name="Wu H."/>
            <person name="Zheng H."/>
            <person name="Liu Q."/>
            <person name="Zhang Y."/>
            <person name="Wang Q."/>
        </authorList>
    </citation>
    <scope>NUCLEOTIDE SEQUENCE [LARGE SCALE GENOMIC DNA]</scope>
    <source>
        <strain evidence="2">080813</strain>
    </source>
</reference>
<proteinExistence type="predicted"/>
<accession>A0A076LTI7</accession>
<dbReference type="AlphaFoldDB" id="A0A076LTI7"/>
<sequence length="61" mass="6591">MSSWLTTGTNISGTWPGWQGGIITFFPEIHTIADRVRSAVKKAAPSRRSCGYFSRSACGAL</sequence>
<dbReference type="HOGENOM" id="CLU_2915121_0_0_6"/>
<name>A0A076LTI7_9GAMM</name>
<protein>
    <submittedName>
        <fullName evidence="1">Uncharacterized protein</fullName>
    </submittedName>
</protein>
<evidence type="ECO:0000313" key="2">
    <source>
        <dbReference type="Proteomes" id="UP000028681"/>
    </source>
</evidence>
<dbReference type="EMBL" id="CP006664">
    <property type="protein sequence ID" value="AIJ09992.1"/>
    <property type="molecule type" value="Genomic_DNA"/>
</dbReference>
<gene>
    <name evidence="1" type="ORF">ETEE_3572</name>
</gene>
<evidence type="ECO:0000313" key="1">
    <source>
        <dbReference type="EMBL" id="AIJ09992.1"/>
    </source>
</evidence>
<organism evidence="1 2">
    <name type="scientific">Edwardsiella anguillarum ET080813</name>
    <dbReference type="NCBI Taxonomy" id="667120"/>
    <lineage>
        <taxon>Bacteria</taxon>
        <taxon>Pseudomonadati</taxon>
        <taxon>Pseudomonadota</taxon>
        <taxon>Gammaproteobacteria</taxon>
        <taxon>Enterobacterales</taxon>
        <taxon>Hafniaceae</taxon>
        <taxon>Edwardsiella</taxon>
    </lineage>
</organism>
<dbReference type="KEGG" id="ete:ETEE_3572"/>